<evidence type="ECO:0000313" key="2">
    <source>
        <dbReference type="EMBL" id="GFN90589.1"/>
    </source>
</evidence>
<gene>
    <name evidence="2" type="ORF">PoB_001709500</name>
</gene>
<name>A0AAV3Z568_9GAST</name>
<dbReference type="AlphaFoldDB" id="A0AAV3Z568"/>
<comment type="caution">
    <text evidence="2">The sequence shown here is derived from an EMBL/GenBank/DDBJ whole genome shotgun (WGS) entry which is preliminary data.</text>
</comment>
<feature type="region of interest" description="Disordered" evidence="1">
    <location>
        <begin position="67"/>
        <end position="94"/>
    </location>
</feature>
<keyword evidence="3" id="KW-1185">Reference proteome</keyword>
<dbReference type="Proteomes" id="UP000735302">
    <property type="component" value="Unassembled WGS sequence"/>
</dbReference>
<feature type="compositionally biased region" description="Basic residues" evidence="1">
    <location>
        <begin position="17"/>
        <end position="26"/>
    </location>
</feature>
<evidence type="ECO:0000313" key="3">
    <source>
        <dbReference type="Proteomes" id="UP000735302"/>
    </source>
</evidence>
<evidence type="ECO:0000256" key="1">
    <source>
        <dbReference type="SAM" id="MobiDB-lite"/>
    </source>
</evidence>
<protein>
    <submittedName>
        <fullName evidence="2">Uncharacterized protein</fullName>
    </submittedName>
</protein>
<proteinExistence type="predicted"/>
<feature type="region of interest" description="Disordered" evidence="1">
    <location>
        <begin position="1"/>
        <end position="27"/>
    </location>
</feature>
<accession>A0AAV3Z568</accession>
<dbReference type="EMBL" id="BLXT01002056">
    <property type="protein sequence ID" value="GFN90589.1"/>
    <property type="molecule type" value="Genomic_DNA"/>
</dbReference>
<organism evidence="2 3">
    <name type="scientific">Plakobranchus ocellatus</name>
    <dbReference type="NCBI Taxonomy" id="259542"/>
    <lineage>
        <taxon>Eukaryota</taxon>
        <taxon>Metazoa</taxon>
        <taxon>Spiralia</taxon>
        <taxon>Lophotrochozoa</taxon>
        <taxon>Mollusca</taxon>
        <taxon>Gastropoda</taxon>
        <taxon>Heterobranchia</taxon>
        <taxon>Euthyneura</taxon>
        <taxon>Panpulmonata</taxon>
        <taxon>Sacoglossa</taxon>
        <taxon>Placobranchoidea</taxon>
        <taxon>Plakobranchidae</taxon>
        <taxon>Plakobranchus</taxon>
    </lineage>
</organism>
<reference evidence="2 3" key="1">
    <citation type="journal article" date="2021" name="Elife">
        <title>Chloroplast acquisition without the gene transfer in kleptoplastic sea slugs, Plakobranchus ocellatus.</title>
        <authorList>
            <person name="Maeda T."/>
            <person name="Takahashi S."/>
            <person name="Yoshida T."/>
            <person name="Shimamura S."/>
            <person name="Takaki Y."/>
            <person name="Nagai Y."/>
            <person name="Toyoda A."/>
            <person name="Suzuki Y."/>
            <person name="Arimoto A."/>
            <person name="Ishii H."/>
            <person name="Satoh N."/>
            <person name="Nishiyama T."/>
            <person name="Hasebe M."/>
            <person name="Maruyama T."/>
            <person name="Minagawa J."/>
            <person name="Obokata J."/>
            <person name="Shigenobu S."/>
        </authorList>
    </citation>
    <scope>NUCLEOTIDE SEQUENCE [LARGE SCALE GENOMIC DNA]</scope>
</reference>
<sequence length="94" mass="11045">MESHDRRYLQDQSRYLEKKKKKKKSTHNMVISDFHTSIRSGRLCEAASRQLVLCISQVEFMSHCTSSTTFPTDRMKNQKKRITQLKGKKINVDP</sequence>
<feature type="compositionally biased region" description="Basic residues" evidence="1">
    <location>
        <begin position="77"/>
        <end position="94"/>
    </location>
</feature>